<evidence type="ECO:0000313" key="2">
    <source>
        <dbReference type="Proteomes" id="UP000070513"/>
    </source>
</evidence>
<organism evidence="1 2">
    <name type="scientific">Chryseobacterium kwangjuense</name>
    <dbReference type="NCBI Taxonomy" id="267125"/>
    <lineage>
        <taxon>Bacteria</taxon>
        <taxon>Pseudomonadati</taxon>
        <taxon>Bacteroidota</taxon>
        <taxon>Flavobacteriia</taxon>
        <taxon>Flavobacteriales</taxon>
        <taxon>Weeksellaceae</taxon>
        <taxon>Chryseobacterium group</taxon>
        <taxon>Chryseobacterium</taxon>
    </lineage>
</organism>
<dbReference type="AlphaFoldDB" id="A0A135WIY2"/>
<sequence>MIFKVEDLVFQNDRYFILLSRKDAYKLAELNCLDIYADNIKIKRLSGCVVSEILKIPDFTVLESKENLSELERIFRKTKLVEICTCVKNVNYK</sequence>
<name>A0A135WIY2_9FLAO</name>
<accession>A0A135WIY2</accession>
<gene>
    <name evidence="1" type="ORF">AU378_03735</name>
</gene>
<comment type="caution">
    <text evidence="1">The sequence shown here is derived from an EMBL/GenBank/DDBJ whole genome shotgun (WGS) entry which is preliminary data.</text>
</comment>
<dbReference type="Proteomes" id="UP000070513">
    <property type="component" value="Unassembled WGS sequence"/>
</dbReference>
<reference evidence="2" key="1">
    <citation type="submission" date="2015-12" db="EMBL/GenBank/DDBJ databases">
        <title>Genome sequence of a biocontrol rhizobacterium Chryseobacterium kwangjuense strain KJ1R5 isolated from pepper (Capsicum annuum L.).</title>
        <authorList>
            <person name="Jeong J.-J."/>
            <person name="Park H."/>
            <person name="Mannaa M."/>
            <person name="Sang M.K."/>
            <person name="Choi I.-G."/>
            <person name="Kim K.D."/>
        </authorList>
    </citation>
    <scope>NUCLEOTIDE SEQUENCE [LARGE SCALE GENOMIC DNA]</scope>
    <source>
        <strain evidence="2">KJ1R5</strain>
    </source>
</reference>
<dbReference type="EMBL" id="LPUR01000001">
    <property type="protein sequence ID" value="KXH84877.1"/>
    <property type="molecule type" value="Genomic_DNA"/>
</dbReference>
<proteinExistence type="predicted"/>
<protein>
    <submittedName>
        <fullName evidence="1">Uncharacterized protein</fullName>
    </submittedName>
</protein>
<reference evidence="1 2" key="2">
    <citation type="journal article" date="2016" name="Genome Announc.">
        <title>Draft Genome Sequence of a Biocontrol Rhizobacterium, Chryseobacterium kwangjuense Strain KJ1R5, Isolated from Pepper (Capsicum annuum).</title>
        <authorList>
            <person name="Jeong J.J."/>
            <person name="Park H."/>
            <person name="Park B.H."/>
            <person name="Mannaa M."/>
            <person name="Sang M.K."/>
            <person name="Choi I.G."/>
            <person name="Kim K.D."/>
        </authorList>
    </citation>
    <scope>NUCLEOTIDE SEQUENCE [LARGE SCALE GENOMIC DNA]</scope>
    <source>
        <strain evidence="1 2">KJ1R5</strain>
    </source>
</reference>
<evidence type="ECO:0000313" key="1">
    <source>
        <dbReference type="EMBL" id="KXH84877.1"/>
    </source>
</evidence>